<proteinExistence type="predicted"/>
<dbReference type="PANTHER" id="PTHR31811:SF0">
    <property type="entry name" value="TRNA A64-2'-O-RIBOSYLPHOSPHATE TRANSFERASE"/>
    <property type="match status" value="1"/>
</dbReference>
<dbReference type="GO" id="GO:0043399">
    <property type="term" value="F:tRNA adenosine(64)-2'-O-ribosylphosphate transferase activity"/>
    <property type="evidence" value="ECO:0007669"/>
    <property type="project" value="InterPro"/>
</dbReference>
<sequence>MASPDPTPAPAPARAPTLDQIIFSSPQANHNFSRILGSLKRASLSVTNRLWSIQQDAAFVEGVAGILRGAGAGLPLVANERCGSWYIDPKRKAGSAYFKSTDGHTGQWKFSLRRLNLHLLELIGERGGCIIVDSTRRGKRMPDALSKTLPIWCAVLNRALFPSLSSSTTMHHNLHTPPNVVSPSESAQITALLPSFLASFLSLSPDLDTLRAQLRGKPLRPVFLTPNNDGDISGCDDSLNCVAEMLSLAGHAGQVDDHDQEAGGGRGGFHPIICLTASRQLKPHNTDNSWDDDNGTEIGPSAGGYVQGAGDDTENWAHGLTADLFWRNKDLLLAARGEGEVVGVIEDIVRREEEGRGGGGDRSGCLGEEVKEAVKGNGRLFVGVLGADVGGGEEEKMACVVKLIPKVTPKEGWRKGKRCLEVGIGKGRAAGRILRDALPEICEFVLAYLRQTPDQAEVTPSSVDSVDNDKKKVAVLCESGKDLSVGVVLAVYCWCFDDDGKIRPDDGKEVSFNKAAIRVRLSRIVTTRPEANPSRATLQSVNSFLMDWRK</sequence>
<dbReference type="RefSeq" id="XP_062640550.1">
    <property type="nucleotide sequence ID" value="XM_062785407.1"/>
</dbReference>
<reference evidence="3" key="1">
    <citation type="journal article" date="2023" name="Mol. Phylogenet. Evol.">
        <title>Genome-scale phylogeny and comparative genomics of the fungal order Sordariales.</title>
        <authorList>
            <person name="Hensen N."/>
            <person name="Bonometti L."/>
            <person name="Westerberg I."/>
            <person name="Brannstrom I.O."/>
            <person name="Guillou S."/>
            <person name="Cros-Aarteil S."/>
            <person name="Calhoun S."/>
            <person name="Haridas S."/>
            <person name="Kuo A."/>
            <person name="Mondo S."/>
            <person name="Pangilinan J."/>
            <person name="Riley R."/>
            <person name="LaButti K."/>
            <person name="Andreopoulos B."/>
            <person name="Lipzen A."/>
            <person name="Chen C."/>
            <person name="Yan M."/>
            <person name="Daum C."/>
            <person name="Ng V."/>
            <person name="Clum A."/>
            <person name="Steindorff A."/>
            <person name="Ohm R.A."/>
            <person name="Martin F."/>
            <person name="Silar P."/>
            <person name="Natvig D.O."/>
            <person name="Lalanne C."/>
            <person name="Gautier V."/>
            <person name="Ament-Velasquez S.L."/>
            <person name="Kruys A."/>
            <person name="Hutchinson M.I."/>
            <person name="Powell A.J."/>
            <person name="Barry K."/>
            <person name="Miller A.N."/>
            <person name="Grigoriev I.V."/>
            <person name="Debuchy R."/>
            <person name="Gladieux P."/>
            <person name="Hiltunen Thoren M."/>
            <person name="Johannesson H."/>
        </authorList>
    </citation>
    <scope>NUCLEOTIDE SEQUENCE</scope>
    <source>
        <strain evidence="3">CBS 141.50</strain>
    </source>
</reference>
<dbReference type="InterPro" id="IPR007306">
    <property type="entry name" value="Rit1"/>
</dbReference>
<dbReference type="Proteomes" id="UP001302676">
    <property type="component" value="Unassembled WGS sequence"/>
</dbReference>
<name>A0AAN6V9A9_9PEZI</name>
<dbReference type="PANTHER" id="PTHR31811">
    <property type="entry name" value="TRNA A64-2'-O-RIBOSYLPHOSPHATE TRANSFERASE"/>
    <property type="match status" value="1"/>
</dbReference>
<evidence type="ECO:0000259" key="2">
    <source>
        <dbReference type="Pfam" id="PF17184"/>
    </source>
</evidence>
<dbReference type="InterPro" id="IPR033421">
    <property type="entry name" value="Rit1_DUSP-like"/>
</dbReference>
<evidence type="ECO:0000259" key="1">
    <source>
        <dbReference type="Pfam" id="PF04179"/>
    </source>
</evidence>
<evidence type="ECO:0000313" key="4">
    <source>
        <dbReference type="Proteomes" id="UP001302676"/>
    </source>
</evidence>
<reference evidence="3" key="2">
    <citation type="submission" date="2023-05" db="EMBL/GenBank/DDBJ databases">
        <authorList>
            <consortium name="Lawrence Berkeley National Laboratory"/>
            <person name="Steindorff A."/>
            <person name="Hensen N."/>
            <person name="Bonometti L."/>
            <person name="Westerberg I."/>
            <person name="Brannstrom I.O."/>
            <person name="Guillou S."/>
            <person name="Cros-Aarteil S."/>
            <person name="Calhoun S."/>
            <person name="Haridas S."/>
            <person name="Kuo A."/>
            <person name="Mondo S."/>
            <person name="Pangilinan J."/>
            <person name="Riley R."/>
            <person name="Labutti K."/>
            <person name="Andreopoulos B."/>
            <person name="Lipzen A."/>
            <person name="Chen C."/>
            <person name="Yanf M."/>
            <person name="Daum C."/>
            <person name="Ng V."/>
            <person name="Clum A."/>
            <person name="Ohm R."/>
            <person name="Martin F."/>
            <person name="Silar P."/>
            <person name="Natvig D."/>
            <person name="Lalanne C."/>
            <person name="Gautier V."/>
            <person name="Ament-Velasquez S.L."/>
            <person name="Kruys A."/>
            <person name="Hutchinson M.I."/>
            <person name="Powell A.J."/>
            <person name="Barry K."/>
            <person name="Miller A.N."/>
            <person name="Grigoriev I.V."/>
            <person name="Debuchy R."/>
            <person name="Gladieux P."/>
            <person name="Thoren M.H."/>
            <person name="Johannesson H."/>
        </authorList>
    </citation>
    <scope>NUCLEOTIDE SEQUENCE</scope>
    <source>
        <strain evidence="3">CBS 141.50</strain>
    </source>
</reference>
<dbReference type="GO" id="GO:0019988">
    <property type="term" value="P:charged-tRNA amino acid modification"/>
    <property type="evidence" value="ECO:0007669"/>
    <property type="project" value="InterPro"/>
</dbReference>
<dbReference type="EMBL" id="MU853557">
    <property type="protein sequence ID" value="KAK4147179.1"/>
    <property type="molecule type" value="Genomic_DNA"/>
</dbReference>
<organism evidence="3 4">
    <name type="scientific">Dichotomopilus funicola</name>
    <dbReference type="NCBI Taxonomy" id="1934379"/>
    <lineage>
        <taxon>Eukaryota</taxon>
        <taxon>Fungi</taxon>
        <taxon>Dikarya</taxon>
        <taxon>Ascomycota</taxon>
        <taxon>Pezizomycotina</taxon>
        <taxon>Sordariomycetes</taxon>
        <taxon>Sordariomycetidae</taxon>
        <taxon>Sordariales</taxon>
        <taxon>Chaetomiaceae</taxon>
        <taxon>Dichotomopilus</taxon>
    </lineage>
</organism>
<comment type="caution">
    <text evidence="3">The sequence shown here is derived from an EMBL/GenBank/DDBJ whole genome shotgun (WGS) entry which is preliminary data.</text>
</comment>
<gene>
    <name evidence="3" type="ORF">C8A04DRAFT_9228</name>
</gene>
<dbReference type="GO" id="GO:0005737">
    <property type="term" value="C:cytoplasm"/>
    <property type="evidence" value="ECO:0007669"/>
    <property type="project" value="TreeGrafter"/>
</dbReference>
<dbReference type="InterPro" id="IPR033449">
    <property type="entry name" value="Rit1_N"/>
</dbReference>
<keyword evidence="3" id="KW-0808">Transferase</keyword>
<keyword evidence="4" id="KW-1185">Reference proteome</keyword>
<dbReference type="Pfam" id="PF17184">
    <property type="entry name" value="Rit1_C"/>
    <property type="match status" value="1"/>
</dbReference>
<dbReference type="Pfam" id="PF04179">
    <property type="entry name" value="Init_tRNA_PT"/>
    <property type="match status" value="1"/>
</dbReference>
<accession>A0AAN6V9A9</accession>
<feature type="domain" description="Rit1 DUSP-like" evidence="1">
    <location>
        <begin position="419"/>
        <end position="545"/>
    </location>
</feature>
<feature type="domain" description="Rit1 N-terminal" evidence="2">
    <location>
        <begin position="39"/>
        <end position="349"/>
    </location>
</feature>
<dbReference type="PIRSF" id="PIRSF007747">
    <property type="entry name" value="Ribosyl_Ptfrase"/>
    <property type="match status" value="1"/>
</dbReference>
<dbReference type="AlphaFoldDB" id="A0AAN6V9A9"/>
<evidence type="ECO:0000313" key="3">
    <source>
        <dbReference type="EMBL" id="KAK4147179.1"/>
    </source>
</evidence>
<dbReference type="GeneID" id="87822020"/>
<protein>
    <submittedName>
        <fullName evidence="3">tRNA A64-2'-O-ribosylphosphate transferase</fullName>
    </submittedName>
</protein>